<keyword evidence="4" id="KW-0233">DNA recombination</keyword>
<evidence type="ECO:0000256" key="3">
    <source>
        <dbReference type="ARBA" id="ARBA00023125"/>
    </source>
</evidence>
<name>A0A501XQS0_9SPHN</name>
<keyword evidence="9" id="KW-1185">Reference proteome</keyword>
<dbReference type="InterPro" id="IPR002104">
    <property type="entry name" value="Integrase_catalytic"/>
</dbReference>
<keyword evidence="3 5" id="KW-0238">DNA-binding</keyword>
<dbReference type="Pfam" id="PF00589">
    <property type="entry name" value="Phage_integrase"/>
    <property type="match status" value="1"/>
</dbReference>
<dbReference type="InterPro" id="IPR010998">
    <property type="entry name" value="Integrase_recombinase_N"/>
</dbReference>
<dbReference type="PROSITE" id="PS51900">
    <property type="entry name" value="CB"/>
    <property type="match status" value="1"/>
</dbReference>
<evidence type="ECO:0000259" key="6">
    <source>
        <dbReference type="PROSITE" id="PS51898"/>
    </source>
</evidence>
<dbReference type="PROSITE" id="PS51898">
    <property type="entry name" value="TYR_RECOMBINASE"/>
    <property type="match status" value="1"/>
</dbReference>
<comment type="caution">
    <text evidence="8">The sequence shown here is derived from an EMBL/GenBank/DDBJ whole genome shotgun (WGS) entry which is preliminary data.</text>
</comment>
<dbReference type="PANTHER" id="PTHR30349:SF64">
    <property type="entry name" value="PROPHAGE INTEGRASE INTD-RELATED"/>
    <property type="match status" value="1"/>
</dbReference>
<proteinExistence type="inferred from homology"/>
<dbReference type="Gene3D" id="1.10.443.10">
    <property type="entry name" value="Intergrase catalytic core"/>
    <property type="match status" value="1"/>
</dbReference>
<dbReference type="InterPro" id="IPR013762">
    <property type="entry name" value="Integrase-like_cat_sf"/>
</dbReference>
<dbReference type="AlphaFoldDB" id="A0A501XQS0"/>
<evidence type="ECO:0000259" key="7">
    <source>
        <dbReference type="PROSITE" id="PS51900"/>
    </source>
</evidence>
<evidence type="ECO:0000313" key="8">
    <source>
        <dbReference type="EMBL" id="TPE63082.1"/>
    </source>
</evidence>
<dbReference type="OrthoDB" id="9801717at2"/>
<dbReference type="GO" id="GO:0015074">
    <property type="term" value="P:DNA integration"/>
    <property type="evidence" value="ECO:0007669"/>
    <property type="project" value="UniProtKB-KW"/>
</dbReference>
<feature type="domain" description="Core-binding (CB)" evidence="7">
    <location>
        <begin position="8"/>
        <end position="89"/>
    </location>
</feature>
<organism evidence="8 9">
    <name type="scientific">Sandaracinobacter neustonicus</name>
    <dbReference type="NCBI Taxonomy" id="1715348"/>
    <lineage>
        <taxon>Bacteria</taxon>
        <taxon>Pseudomonadati</taxon>
        <taxon>Pseudomonadota</taxon>
        <taxon>Alphaproteobacteria</taxon>
        <taxon>Sphingomonadales</taxon>
        <taxon>Sphingosinicellaceae</taxon>
        <taxon>Sandaracinobacter</taxon>
    </lineage>
</organism>
<dbReference type="GO" id="GO:0003677">
    <property type="term" value="F:DNA binding"/>
    <property type="evidence" value="ECO:0007669"/>
    <property type="project" value="UniProtKB-UniRule"/>
</dbReference>
<dbReference type="GO" id="GO:0006310">
    <property type="term" value="P:DNA recombination"/>
    <property type="evidence" value="ECO:0007669"/>
    <property type="project" value="UniProtKB-KW"/>
</dbReference>
<dbReference type="InterPro" id="IPR011010">
    <property type="entry name" value="DNA_brk_join_enz"/>
</dbReference>
<protein>
    <submittedName>
        <fullName evidence="8">Integrase</fullName>
    </submittedName>
</protein>
<dbReference type="Pfam" id="PF13495">
    <property type="entry name" value="Phage_int_SAM_4"/>
    <property type="match status" value="1"/>
</dbReference>
<dbReference type="RefSeq" id="WP_140927211.1">
    <property type="nucleotide sequence ID" value="NZ_VFSU01000013.1"/>
</dbReference>
<accession>A0A501XQS0</accession>
<evidence type="ECO:0000313" key="9">
    <source>
        <dbReference type="Proteomes" id="UP000319897"/>
    </source>
</evidence>
<dbReference type="EMBL" id="VFSU01000013">
    <property type="protein sequence ID" value="TPE63082.1"/>
    <property type="molecule type" value="Genomic_DNA"/>
</dbReference>
<comment type="similarity">
    <text evidence="1">Belongs to the 'phage' integrase family.</text>
</comment>
<evidence type="ECO:0000256" key="4">
    <source>
        <dbReference type="ARBA" id="ARBA00023172"/>
    </source>
</evidence>
<evidence type="ECO:0000256" key="5">
    <source>
        <dbReference type="PROSITE-ProRule" id="PRU01248"/>
    </source>
</evidence>
<dbReference type="InterPro" id="IPR044068">
    <property type="entry name" value="CB"/>
</dbReference>
<sequence length="305" mass="34389">MDSVTTAAPISPLRQRMQHDMMMRGLGPHTQKDYIRHVRRLAAFLDRPPDTASEEDLRRFQVHQHEAGASVPTINGTVSALRFFFGVTLRRRDLARSLVAMRRPYKAPEVLSVEEAARLLEAAPGIKYKAALGVAYGAGLRVSEVAHLKIDDIDSERMLLRVEQGKGQRDRNAMLSPHLLELLRMWWREGKRRGVMFPHGWLFPGRSYTDPISTRQLHRAVQEAAEAAGIRKRVGPHTLRHSFATHLLEQDVDIRIIQVLLGHAKLDTTAIYTKVSTRTIQAVASPLDRIIALMDDQERTASPPG</sequence>
<dbReference type="SUPFAM" id="SSF56349">
    <property type="entry name" value="DNA breaking-rejoining enzymes"/>
    <property type="match status" value="1"/>
</dbReference>
<reference evidence="8 9" key="1">
    <citation type="submission" date="2019-06" db="EMBL/GenBank/DDBJ databases">
        <authorList>
            <person name="Lee I."/>
            <person name="Jang G.I."/>
            <person name="Hwang C.Y."/>
        </authorList>
    </citation>
    <scope>NUCLEOTIDE SEQUENCE [LARGE SCALE GENOMIC DNA]</scope>
    <source>
        <strain evidence="8 9">PAMC 28131</strain>
    </source>
</reference>
<dbReference type="InterPro" id="IPR004107">
    <property type="entry name" value="Integrase_SAM-like_N"/>
</dbReference>
<feature type="domain" description="Tyr recombinase" evidence="6">
    <location>
        <begin position="106"/>
        <end position="285"/>
    </location>
</feature>
<dbReference type="Proteomes" id="UP000319897">
    <property type="component" value="Unassembled WGS sequence"/>
</dbReference>
<dbReference type="PANTHER" id="PTHR30349">
    <property type="entry name" value="PHAGE INTEGRASE-RELATED"/>
    <property type="match status" value="1"/>
</dbReference>
<evidence type="ECO:0000256" key="1">
    <source>
        <dbReference type="ARBA" id="ARBA00008857"/>
    </source>
</evidence>
<keyword evidence="2" id="KW-0229">DNA integration</keyword>
<dbReference type="Gene3D" id="1.10.150.130">
    <property type="match status" value="1"/>
</dbReference>
<dbReference type="InterPro" id="IPR050090">
    <property type="entry name" value="Tyrosine_recombinase_XerCD"/>
</dbReference>
<gene>
    <name evidence="8" type="ORF">FJQ54_04345</name>
</gene>
<evidence type="ECO:0000256" key="2">
    <source>
        <dbReference type="ARBA" id="ARBA00022908"/>
    </source>
</evidence>